<name>A0A6A5VT21_9PLEO</name>
<dbReference type="EMBL" id="ML976656">
    <property type="protein sequence ID" value="KAF1980401.1"/>
    <property type="molecule type" value="Genomic_DNA"/>
</dbReference>
<sequence length="229" mass="26957">MDNAHRSFPTSSFRKEHQPRLRSRWGNLNNGRSRTAALIPYLGLVQSCMQIRKEFRPWWMQTHQIPLCNIAKYLRTFFQARPKSDTAYYLSEGRLRIYLIGDELEGRDVLPLIKHILQFPNRTITLRPGVTVNEKLAMHLDILLQNRNPEWIRWVRGNRISQVRLTRNYSNPLNFDVILVVKEQHAAAWMKPSTLTREMKTERAVFLASIGLDKISPQNDRIGYAIDYR</sequence>
<evidence type="ECO:0000256" key="1">
    <source>
        <dbReference type="SAM" id="MobiDB-lite"/>
    </source>
</evidence>
<feature type="region of interest" description="Disordered" evidence="1">
    <location>
        <begin position="1"/>
        <end position="28"/>
    </location>
</feature>
<keyword evidence="3" id="KW-1185">Reference proteome</keyword>
<dbReference type="OrthoDB" id="3801343at2759"/>
<gene>
    <name evidence="2" type="ORF">BU23DRAFT_562761</name>
</gene>
<reference evidence="2" key="1">
    <citation type="journal article" date="2020" name="Stud. Mycol.">
        <title>101 Dothideomycetes genomes: a test case for predicting lifestyles and emergence of pathogens.</title>
        <authorList>
            <person name="Haridas S."/>
            <person name="Albert R."/>
            <person name="Binder M."/>
            <person name="Bloem J."/>
            <person name="Labutti K."/>
            <person name="Salamov A."/>
            <person name="Andreopoulos B."/>
            <person name="Baker S."/>
            <person name="Barry K."/>
            <person name="Bills G."/>
            <person name="Bluhm B."/>
            <person name="Cannon C."/>
            <person name="Castanera R."/>
            <person name="Culley D."/>
            <person name="Daum C."/>
            <person name="Ezra D."/>
            <person name="Gonzalez J."/>
            <person name="Henrissat B."/>
            <person name="Kuo A."/>
            <person name="Liang C."/>
            <person name="Lipzen A."/>
            <person name="Lutzoni F."/>
            <person name="Magnuson J."/>
            <person name="Mondo S."/>
            <person name="Nolan M."/>
            <person name="Ohm R."/>
            <person name="Pangilinan J."/>
            <person name="Park H.-J."/>
            <person name="Ramirez L."/>
            <person name="Alfaro M."/>
            <person name="Sun H."/>
            <person name="Tritt A."/>
            <person name="Yoshinaga Y."/>
            <person name="Zwiers L.-H."/>
            <person name="Turgeon B."/>
            <person name="Goodwin S."/>
            <person name="Spatafora J."/>
            <person name="Crous P."/>
            <person name="Grigoriev I."/>
        </authorList>
    </citation>
    <scope>NUCLEOTIDE SEQUENCE</scope>
    <source>
        <strain evidence="2">CBS 107.79</strain>
    </source>
</reference>
<evidence type="ECO:0000313" key="3">
    <source>
        <dbReference type="Proteomes" id="UP000800036"/>
    </source>
</evidence>
<evidence type="ECO:0000313" key="2">
    <source>
        <dbReference type="EMBL" id="KAF1980401.1"/>
    </source>
</evidence>
<proteinExistence type="predicted"/>
<dbReference type="Proteomes" id="UP000800036">
    <property type="component" value="Unassembled WGS sequence"/>
</dbReference>
<accession>A0A6A5VT21</accession>
<organism evidence="2 3">
    <name type="scientific">Bimuria novae-zelandiae CBS 107.79</name>
    <dbReference type="NCBI Taxonomy" id="1447943"/>
    <lineage>
        <taxon>Eukaryota</taxon>
        <taxon>Fungi</taxon>
        <taxon>Dikarya</taxon>
        <taxon>Ascomycota</taxon>
        <taxon>Pezizomycotina</taxon>
        <taxon>Dothideomycetes</taxon>
        <taxon>Pleosporomycetidae</taxon>
        <taxon>Pleosporales</taxon>
        <taxon>Massarineae</taxon>
        <taxon>Didymosphaeriaceae</taxon>
        <taxon>Bimuria</taxon>
    </lineage>
</organism>
<protein>
    <submittedName>
        <fullName evidence="2">Uncharacterized protein</fullName>
    </submittedName>
</protein>
<dbReference type="AlphaFoldDB" id="A0A6A5VT21"/>